<feature type="non-terminal residue" evidence="2">
    <location>
        <position position="1"/>
    </location>
</feature>
<dbReference type="RefSeq" id="XP_013909555.1">
    <property type="nucleotide sequence ID" value="XM_014054080.1"/>
</dbReference>
<organism evidence="1 2">
    <name type="scientific">Thamnophis sirtalis</name>
    <dbReference type="NCBI Taxonomy" id="35019"/>
    <lineage>
        <taxon>Eukaryota</taxon>
        <taxon>Metazoa</taxon>
        <taxon>Chordata</taxon>
        <taxon>Craniata</taxon>
        <taxon>Vertebrata</taxon>
        <taxon>Euteleostomi</taxon>
        <taxon>Lepidosauria</taxon>
        <taxon>Squamata</taxon>
        <taxon>Bifurcata</taxon>
        <taxon>Unidentata</taxon>
        <taxon>Episquamata</taxon>
        <taxon>Toxicofera</taxon>
        <taxon>Serpentes</taxon>
        <taxon>Colubroidea</taxon>
        <taxon>Colubridae</taxon>
        <taxon>Natricinae</taxon>
        <taxon>Thamnophis</taxon>
    </lineage>
</organism>
<dbReference type="PANTHER" id="PTHR31919:SF1">
    <property type="entry name" value="ZINC FINGERS AND HOMEOBOXES PROTEIN 1, ISOFORM 2"/>
    <property type="match status" value="1"/>
</dbReference>
<dbReference type="KEGG" id="tsr:106539306"/>
<dbReference type="Gene3D" id="1.25.40.10">
    <property type="entry name" value="Tetratricopeptide repeat domain"/>
    <property type="match status" value="1"/>
</dbReference>
<gene>
    <name evidence="2" type="primary">LOC106539306</name>
</gene>
<dbReference type="SUPFAM" id="SSF48452">
    <property type="entry name" value="TPR-like"/>
    <property type="match status" value="1"/>
</dbReference>
<evidence type="ECO:0000313" key="1">
    <source>
        <dbReference type="Proteomes" id="UP000504617"/>
    </source>
</evidence>
<keyword evidence="1" id="KW-1185">Reference proteome</keyword>
<sequence length="444" mass="49333">EQVDCQDDLERINIKKFRGDLAYKKQEFQKALQEYSSCLALVPSSNIAMRRDLKESQARCLAHLGKHEEAMRIAENLKNGATNTDHVTAVLNLQYTIYRLLEDIENVIGCLQKLISLHPFHPQTWNLLAETYLNLLQFPVPLSSGTKAHLWQSDGLIAGSCLRVSSQEVSIVCYQTQSLRKDGLLSCTIHTNDSFGPCVELSSVQRPVCALENSGPRPTMKRAPLGERRLKDTCVYACASFVRASPGQHRLTGDDLAVIVGVIYDSRGNRSSSEASGACRSPSPGMALLPFAFEESVFEDEEGGGASRAGGPLASPYSARCCEPEMIVPILTNLNKLGSNAVIDHDIEIKAGCSEWFCEQVDCQDDLERINIKKFRGDLAYKKQEFQVMGEDLVPEKLKGEAQEEVKCFSATAFPSILTVSTVEFERKWFQKLQGCFHHMDCPT</sequence>
<dbReference type="OrthoDB" id="6334002at2759"/>
<name>A0A6I9XYK0_9SAUR</name>
<proteinExistence type="predicted"/>
<dbReference type="PANTHER" id="PTHR31919">
    <property type="entry name" value="ZINC FINGERS AND HOMEOBOXES PROTEIN 1, ISOFORM 2"/>
    <property type="match status" value="1"/>
</dbReference>
<dbReference type="AlphaFoldDB" id="A0A6I9XYK0"/>
<dbReference type="InterPro" id="IPR041404">
    <property type="entry name" value="DUF5588"/>
</dbReference>
<dbReference type="Proteomes" id="UP000504617">
    <property type="component" value="Unplaced"/>
</dbReference>
<dbReference type="InterPro" id="IPR011990">
    <property type="entry name" value="TPR-like_helical_dom_sf"/>
</dbReference>
<accession>A0A6I9XYK0</accession>
<evidence type="ECO:0000313" key="2">
    <source>
        <dbReference type="RefSeq" id="XP_013909555.1"/>
    </source>
</evidence>
<protein>
    <submittedName>
        <fullName evidence="2">Uncharacterized protein C8orf76 homolog</fullName>
    </submittedName>
</protein>
<dbReference type="GeneID" id="106539306"/>
<reference evidence="2" key="1">
    <citation type="submission" date="2025-08" db="UniProtKB">
        <authorList>
            <consortium name="RefSeq"/>
        </authorList>
    </citation>
    <scope>IDENTIFICATION</scope>
</reference>
<dbReference type="Pfam" id="PF17826">
    <property type="entry name" value="DUF5588"/>
    <property type="match status" value="3"/>
</dbReference>